<gene>
    <name evidence="2" type="ORF">OHV25_38095</name>
</gene>
<name>A0AAU2HDF9_9ACTN</name>
<proteinExistence type="predicted"/>
<evidence type="ECO:0000256" key="1">
    <source>
        <dbReference type="SAM" id="Phobius"/>
    </source>
</evidence>
<feature type="transmembrane region" description="Helical" evidence="1">
    <location>
        <begin position="6"/>
        <end position="22"/>
    </location>
</feature>
<feature type="transmembrane region" description="Helical" evidence="1">
    <location>
        <begin position="34"/>
        <end position="55"/>
    </location>
</feature>
<protein>
    <recommendedName>
        <fullName evidence="3">Cardiolipin synthase N-terminal domain-containing protein</fullName>
    </recommendedName>
</protein>
<dbReference type="AlphaFoldDB" id="A0AAU2HDF9"/>
<evidence type="ECO:0000313" key="2">
    <source>
        <dbReference type="EMBL" id="WTU44972.1"/>
    </source>
</evidence>
<reference evidence="2" key="1">
    <citation type="submission" date="2022-10" db="EMBL/GenBank/DDBJ databases">
        <title>The complete genomes of actinobacterial strains from the NBC collection.</title>
        <authorList>
            <person name="Joergensen T.S."/>
            <person name="Alvarez Arevalo M."/>
            <person name="Sterndorff E.B."/>
            <person name="Faurdal D."/>
            <person name="Vuksanovic O."/>
            <person name="Mourched A.-S."/>
            <person name="Charusanti P."/>
            <person name="Shaw S."/>
            <person name="Blin K."/>
            <person name="Weber T."/>
        </authorList>
    </citation>
    <scope>NUCLEOTIDE SEQUENCE</scope>
    <source>
        <strain evidence="2">NBC_00060</strain>
    </source>
</reference>
<sequence length="62" mass="6695">MGILYVAFFAAILYLVPVTLLCRRIANRTTARTGWAMAFLLIALPVILLTIGAMIDAARAAT</sequence>
<organism evidence="2">
    <name type="scientific">Streptomyces sp. NBC_00060</name>
    <dbReference type="NCBI Taxonomy" id="2975636"/>
    <lineage>
        <taxon>Bacteria</taxon>
        <taxon>Bacillati</taxon>
        <taxon>Actinomycetota</taxon>
        <taxon>Actinomycetes</taxon>
        <taxon>Kitasatosporales</taxon>
        <taxon>Streptomycetaceae</taxon>
        <taxon>Streptomyces</taxon>
    </lineage>
</organism>
<keyword evidence="1" id="KW-1133">Transmembrane helix</keyword>
<keyword evidence="1" id="KW-0472">Membrane</keyword>
<keyword evidence="1" id="KW-0812">Transmembrane</keyword>
<dbReference type="EMBL" id="CP108253">
    <property type="protein sequence ID" value="WTU44972.1"/>
    <property type="molecule type" value="Genomic_DNA"/>
</dbReference>
<accession>A0AAU2HDF9</accession>
<evidence type="ECO:0008006" key="3">
    <source>
        <dbReference type="Google" id="ProtNLM"/>
    </source>
</evidence>